<protein>
    <submittedName>
        <fullName evidence="3">Uncharacterized protein LOC116947903</fullName>
    </submittedName>
</protein>
<dbReference type="RefSeq" id="XP_032820081.1">
    <property type="nucleotide sequence ID" value="XM_032964190.1"/>
</dbReference>
<feature type="compositionally biased region" description="Low complexity" evidence="1">
    <location>
        <begin position="209"/>
        <end position="218"/>
    </location>
</feature>
<name>A0AAJ7TNH5_PETMA</name>
<feature type="region of interest" description="Disordered" evidence="1">
    <location>
        <begin position="184"/>
        <end position="223"/>
    </location>
</feature>
<evidence type="ECO:0000313" key="2">
    <source>
        <dbReference type="Proteomes" id="UP001318040"/>
    </source>
</evidence>
<keyword evidence="2" id="KW-1185">Reference proteome</keyword>
<dbReference type="AlphaFoldDB" id="A0AAJ7TNH5"/>
<feature type="region of interest" description="Disordered" evidence="1">
    <location>
        <begin position="385"/>
        <end position="404"/>
    </location>
</feature>
<accession>A0AAJ7TNH5</accession>
<gene>
    <name evidence="3" type="primary">LOC116947903</name>
</gene>
<dbReference type="Proteomes" id="UP001318040">
    <property type="component" value="Chromosome 31"/>
</dbReference>
<organism evidence="2 3">
    <name type="scientific">Petromyzon marinus</name>
    <name type="common">Sea lamprey</name>
    <dbReference type="NCBI Taxonomy" id="7757"/>
    <lineage>
        <taxon>Eukaryota</taxon>
        <taxon>Metazoa</taxon>
        <taxon>Chordata</taxon>
        <taxon>Craniata</taxon>
        <taxon>Vertebrata</taxon>
        <taxon>Cyclostomata</taxon>
        <taxon>Hyperoartia</taxon>
        <taxon>Petromyzontiformes</taxon>
        <taxon>Petromyzontidae</taxon>
        <taxon>Petromyzon</taxon>
    </lineage>
</organism>
<sequence>MLEDLHRVLSEESDRRCLGLHLEACVVLLDSREGPGVADCEPEVCAESVRSLLALAARGEDRAATFDPVLAARALRMAACLLPRLVSDRAADERALPLIERWSLTLETNASDSSPDVLRLAAASSLRLAGRVAVTFGLRMRGRALPIAVRLARAAVLLLCDEEEAARLDAACFASCFSELELEEEATPSPLRQQERREGEQEEEEDAAAARGPRGAPPSESVHGGVATRLAAAFLGRLARRRCWESLVALHGFLALPDVGAALHVHAAVSSKPLNLFEQEEGGAYGEPLALARLAAPLLEQAVASWATHPEGRSLLGAWLLSGIASTGSLLQHCRQFHSQCGGPAEVFAAVQQNRPYTALHILRLNLLLLARAWEALEGTGPCPTVLPAEPEEREPPWDSAARGPGVLSVRELRRQAEWLSQELLAPFSALSSKAT</sequence>
<evidence type="ECO:0000256" key="1">
    <source>
        <dbReference type="SAM" id="MobiDB-lite"/>
    </source>
</evidence>
<reference evidence="3" key="1">
    <citation type="submission" date="2025-08" db="UniProtKB">
        <authorList>
            <consortium name="RefSeq"/>
        </authorList>
    </citation>
    <scope>IDENTIFICATION</scope>
    <source>
        <tissue evidence="3">Sperm</tissue>
    </source>
</reference>
<evidence type="ECO:0000313" key="3">
    <source>
        <dbReference type="RefSeq" id="XP_032820081.1"/>
    </source>
</evidence>
<dbReference type="KEGG" id="pmrn:116947903"/>
<proteinExistence type="predicted"/>